<evidence type="ECO:0000313" key="1">
    <source>
        <dbReference type="EMBL" id="MFC5727280.1"/>
    </source>
</evidence>
<dbReference type="RefSeq" id="WP_136435856.1">
    <property type="nucleotide sequence ID" value="NZ_JBHSNS010000001.1"/>
</dbReference>
<gene>
    <name evidence="1" type="ORF">ACFPQB_00005</name>
</gene>
<evidence type="ECO:0000313" key="2">
    <source>
        <dbReference type="Proteomes" id="UP001596072"/>
    </source>
</evidence>
<protein>
    <submittedName>
        <fullName evidence="1">Uncharacterized protein</fullName>
    </submittedName>
</protein>
<proteinExistence type="predicted"/>
<sequence length="95" mass="10069">MTDFDADTAIAVGGWDPRYARVIDVQVEGDAAAALVDANGDGADLNVDIYRRGSDGRWVEVASGNGSIGVQGVLATWTDDDRLVLTRTDDDDIPT</sequence>
<dbReference type="EMBL" id="JBHSNS010000001">
    <property type="protein sequence ID" value="MFC5727280.1"/>
    <property type="molecule type" value="Genomic_DNA"/>
</dbReference>
<name>A0ABW0Z8G5_9ACTN</name>
<organism evidence="1 2">
    <name type="scientific">Nocardioides vastitatis</name>
    <dbReference type="NCBI Taxonomy" id="2568655"/>
    <lineage>
        <taxon>Bacteria</taxon>
        <taxon>Bacillati</taxon>
        <taxon>Actinomycetota</taxon>
        <taxon>Actinomycetes</taxon>
        <taxon>Propionibacteriales</taxon>
        <taxon>Nocardioidaceae</taxon>
        <taxon>Nocardioides</taxon>
    </lineage>
</organism>
<reference evidence="2" key="1">
    <citation type="journal article" date="2019" name="Int. J. Syst. Evol. Microbiol.">
        <title>The Global Catalogue of Microorganisms (GCM) 10K type strain sequencing project: providing services to taxonomists for standard genome sequencing and annotation.</title>
        <authorList>
            <consortium name="The Broad Institute Genomics Platform"/>
            <consortium name="The Broad Institute Genome Sequencing Center for Infectious Disease"/>
            <person name="Wu L."/>
            <person name="Ma J."/>
        </authorList>
    </citation>
    <scope>NUCLEOTIDE SEQUENCE [LARGE SCALE GENOMIC DNA]</scope>
    <source>
        <strain evidence="2">YIM 94188</strain>
    </source>
</reference>
<accession>A0ABW0Z8G5</accession>
<dbReference type="Proteomes" id="UP001596072">
    <property type="component" value="Unassembled WGS sequence"/>
</dbReference>
<comment type="caution">
    <text evidence="1">The sequence shown here is derived from an EMBL/GenBank/DDBJ whole genome shotgun (WGS) entry which is preliminary data.</text>
</comment>
<keyword evidence="2" id="KW-1185">Reference proteome</keyword>